<evidence type="ECO:0008006" key="6">
    <source>
        <dbReference type="Google" id="ProtNLM"/>
    </source>
</evidence>
<dbReference type="PANTHER" id="PTHR24173:SF74">
    <property type="entry name" value="ANKYRIN REPEAT DOMAIN-CONTAINING PROTEIN 16"/>
    <property type="match status" value="1"/>
</dbReference>
<keyword evidence="5" id="KW-1185">Reference proteome</keyword>
<dbReference type="InterPro" id="IPR002110">
    <property type="entry name" value="Ankyrin_rpt"/>
</dbReference>
<dbReference type="AlphaFoldDB" id="A0A9N9MJ36"/>
<protein>
    <recommendedName>
        <fullName evidence="6">Ankyrin repeat protein</fullName>
    </recommendedName>
</protein>
<evidence type="ECO:0000256" key="2">
    <source>
        <dbReference type="ARBA" id="ARBA00023043"/>
    </source>
</evidence>
<dbReference type="PROSITE" id="PS50297">
    <property type="entry name" value="ANK_REP_REGION"/>
    <property type="match status" value="2"/>
</dbReference>
<keyword evidence="2 3" id="KW-0040">ANK repeat</keyword>
<dbReference type="EMBL" id="OU892291">
    <property type="protein sequence ID" value="CAG9763861.1"/>
    <property type="molecule type" value="Genomic_DNA"/>
</dbReference>
<name>A0A9N9MJ36_9CUCU</name>
<accession>A0A9N9MJ36</accession>
<evidence type="ECO:0000256" key="1">
    <source>
        <dbReference type="ARBA" id="ARBA00022737"/>
    </source>
</evidence>
<dbReference type="PROSITE" id="PS50088">
    <property type="entry name" value="ANK_REPEAT"/>
    <property type="match status" value="2"/>
</dbReference>
<feature type="repeat" description="ANK" evidence="3">
    <location>
        <begin position="246"/>
        <end position="278"/>
    </location>
</feature>
<dbReference type="Gene3D" id="1.25.40.20">
    <property type="entry name" value="Ankyrin repeat-containing domain"/>
    <property type="match status" value="1"/>
</dbReference>
<evidence type="ECO:0000313" key="4">
    <source>
        <dbReference type="EMBL" id="CAG9763861.1"/>
    </source>
</evidence>
<evidence type="ECO:0000313" key="5">
    <source>
        <dbReference type="Proteomes" id="UP001152799"/>
    </source>
</evidence>
<feature type="repeat" description="ANK" evidence="3">
    <location>
        <begin position="279"/>
        <end position="305"/>
    </location>
</feature>
<dbReference type="Pfam" id="PF12796">
    <property type="entry name" value="Ank_2"/>
    <property type="match status" value="1"/>
</dbReference>
<dbReference type="SUPFAM" id="SSF48403">
    <property type="entry name" value="Ankyrin repeat"/>
    <property type="match status" value="1"/>
</dbReference>
<sequence length="324" mass="36934">MADCVQIMKENSQAFLYNLKTTDFTLKHGIKGFLLENGGSILCLETADVDVTRVLLAQVLINFKTDFILKEKLNEIIFTNFSSFVKMTAEQNEDFLKNFPELLVCILDNEEQLLLDQQSHILESWINIIKVNNKKIMFIMKNSKHLEKTMMDNEMTNIFTLKLNELWKQNDILSTNNEVICEVGKNLLNIESTLTRALDECTDIDLKEEESTGNTSLYGEATTKEADLEKLLQLLGVKDLDAVDRYGDTQLHLAARNGKREIVESLLLHGAKKDVKNITGETALHYAAQKGDCAIVHLLLENGFNETTLFQIKLQYDVENHRTI</sequence>
<dbReference type="PANTHER" id="PTHR24173">
    <property type="entry name" value="ANKYRIN REPEAT CONTAINING"/>
    <property type="match status" value="1"/>
</dbReference>
<reference evidence="4" key="1">
    <citation type="submission" date="2022-01" db="EMBL/GenBank/DDBJ databases">
        <authorList>
            <person name="King R."/>
        </authorList>
    </citation>
    <scope>NUCLEOTIDE SEQUENCE</scope>
</reference>
<organism evidence="4 5">
    <name type="scientific">Ceutorhynchus assimilis</name>
    <name type="common">cabbage seed weevil</name>
    <dbReference type="NCBI Taxonomy" id="467358"/>
    <lineage>
        <taxon>Eukaryota</taxon>
        <taxon>Metazoa</taxon>
        <taxon>Ecdysozoa</taxon>
        <taxon>Arthropoda</taxon>
        <taxon>Hexapoda</taxon>
        <taxon>Insecta</taxon>
        <taxon>Pterygota</taxon>
        <taxon>Neoptera</taxon>
        <taxon>Endopterygota</taxon>
        <taxon>Coleoptera</taxon>
        <taxon>Polyphaga</taxon>
        <taxon>Cucujiformia</taxon>
        <taxon>Curculionidae</taxon>
        <taxon>Ceutorhynchinae</taxon>
        <taxon>Ceutorhynchus</taxon>
    </lineage>
</organism>
<dbReference type="OrthoDB" id="2384350at2759"/>
<gene>
    <name evidence="4" type="ORF">CEUTPL_LOCUS4515</name>
</gene>
<evidence type="ECO:0000256" key="3">
    <source>
        <dbReference type="PROSITE-ProRule" id="PRU00023"/>
    </source>
</evidence>
<dbReference type="Proteomes" id="UP001152799">
    <property type="component" value="Chromosome 15"/>
</dbReference>
<proteinExistence type="predicted"/>
<dbReference type="SMART" id="SM00248">
    <property type="entry name" value="ANK"/>
    <property type="match status" value="2"/>
</dbReference>
<dbReference type="InterPro" id="IPR036770">
    <property type="entry name" value="Ankyrin_rpt-contain_sf"/>
</dbReference>
<keyword evidence="1" id="KW-0677">Repeat</keyword>